<proteinExistence type="predicted"/>
<evidence type="ECO:0000313" key="1">
    <source>
        <dbReference type="EMBL" id="KAK8948338.1"/>
    </source>
</evidence>
<keyword evidence="2" id="KW-1185">Reference proteome</keyword>
<organism evidence="1 2">
    <name type="scientific">Platanthera guangdongensis</name>
    <dbReference type="NCBI Taxonomy" id="2320717"/>
    <lineage>
        <taxon>Eukaryota</taxon>
        <taxon>Viridiplantae</taxon>
        <taxon>Streptophyta</taxon>
        <taxon>Embryophyta</taxon>
        <taxon>Tracheophyta</taxon>
        <taxon>Spermatophyta</taxon>
        <taxon>Magnoliopsida</taxon>
        <taxon>Liliopsida</taxon>
        <taxon>Asparagales</taxon>
        <taxon>Orchidaceae</taxon>
        <taxon>Orchidoideae</taxon>
        <taxon>Orchideae</taxon>
        <taxon>Orchidinae</taxon>
        <taxon>Platanthera</taxon>
    </lineage>
</organism>
<gene>
    <name evidence="1" type="ORF">KSP40_PGU013618</name>
</gene>
<name>A0ABR2LS42_9ASPA</name>
<comment type="caution">
    <text evidence="1">The sequence shown here is derived from an EMBL/GenBank/DDBJ whole genome shotgun (WGS) entry which is preliminary data.</text>
</comment>
<accession>A0ABR2LS42</accession>
<sequence length="67" mass="7779">MAARVLDRLLGMEVTGSGWTEFMQAQIAEISKKEMVCRSWMIWMTEWRRARKEVVMEIEAGQSTARA</sequence>
<evidence type="ECO:0000313" key="2">
    <source>
        <dbReference type="Proteomes" id="UP001412067"/>
    </source>
</evidence>
<protein>
    <submittedName>
        <fullName evidence="1">Uncharacterized protein</fullName>
    </submittedName>
</protein>
<reference evidence="1 2" key="1">
    <citation type="journal article" date="2022" name="Nat. Plants">
        <title>Genomes of leafy and leafless Platanthera orchids illuminate the evolution of mycoheterotrophy.</title>
        <authorList>
            <person name="Li M.H."/>
            <person name="Liu K.W."/>
            <person name="Li Z."/>
            <person name="Lu H.C."/>
            <person name="Ye Q.L."/>
            <person name="Zhang D."/>
            <person name="Wang J.Y."/>
            <person name="Li Y.F."/>
            <person name="Zhong Z.M."/>
            <person name="Liu X."/>
            <person name="Yu X."/>
            <person name="Liu D.K."/>
            <person name="Tu X.D."/>
            <person name="Liu B."/>
            <person name="Hao Y."/>
            <person name="Liao X.Y."/>
            <person name="Jiang Y.T."/>
            <person name="Sun W.H."/>
            <person name="Chen J."/>
            <person name="Chen Y.Q."/>
            <person name="Ai Y."/>
            <person name="Zhai J.W."/>
            <person name="Wu S.S."/>
            <person name="Zhou Z."/>
            <person name="Hsiao Y.Y."/>
            <person name="Wu W.L."/>
            <person name="Chen Y.Y."/>
            <person name="Lin Y.F."/>
            <person name="Hsu J.L."/>
            <person name="Li C.Y."/>
            <person name="Wang Z.W."/>
            <person name="Zhao X."/>
            <person name="Zhong W.Y."/>
            <person name="Ma X.K."/>
            <person name="Ma L."/>
            <person name="Huang J."/>
            <person name="Chen G.Z."/>
            <person name="Huang M.Z."/>
            <person name="Huang L."/>
            <person name="Peng D.H."/>
            <person name="Luo Y.B."/>
            <person name="Zou S.Q."/>
            <person name="Chen S.P."/>
            <person name="Lan S."/>
            <person name="Tsai W.C."/>
            <person name="Van de Peer Y."/>
            <person name="Liu Z.J."/>
        </authorList>
    </citation>
    <scope>NUCLEOTIDE SEQUENCE [LARGE SCALE GENOMIC DNA]</scope>
    <source>
        <strain evidence="1">Lor288</strain>
    </source>
</reference>
<dbReference type="EMBL" id="JBBWWR010000016">
    <property type="protein sequence ID" value="KAK8948338.1"/>
    <property type="molecule type" value="Genomic_DNA"/>
</dbReference>
<dbReference type="Proteomes" id="UP001412067">
    <property type="component" value="Unassembled WGS sequence"/>
</dbReference>